<sequence length="155" mass="17315">MGTLHGSDSNDVVVCSINKSEPPYQPNVYLCASDSVCCTVGGEAVCCYDNLNFDEMLWQAYPYALMFVGLQLVALAVSCYFSDNDDPLEAVEEQKEKNVVVNTLCPSYENDNVDDPLFGPLFEEAVPRNAYVEQAADIPESETLRRRRPTFIHED</sequence>
<protein>
    <submittedName>
        <fullName evidence="4">Tobamovirus multiplication protein 3-like</fullName>
    </submittedName>
</protein>
<accession>A0A0N4Y7F2</accession>
<evidence type="ECO:0000313" key="4">
    <source>
        <dbReference type="WBParaSite" id="NBR_0001208501-mRNA-1"/>
    </source>
</evidence>
<proteinExistence type="predicted"/>
<name>A0A0N4Y7F2_NIPBR</name>
<dbReference type="WBParaSite" id="NBR_0001208501-mRNA-1">
    <property type="protein sequence ID" value="NBR_0001208501-mRNA-1"/>
    <property type="gene ID" value="NBR_0001208501"/>
</dbReference>
<evidence type="ECO:0000313" key="3">
    <source>
        <dbReference type="Proteomes" id="UP000271162"/>
    </source>
</evidence>
<dbReference type="AlphaFoldDB" id="A0A0N4Y7F2"/>
<organism evidence="4">
    <name type="scientific">Nippostrongylus brasiliensis</name>
    <name type="common">Rat hookworm</name>
    <dbReference type="NCBI Taxonomy" id="27835"/>
    <lineage>
        <taxon>Eukaryota</taxon>
        <taxon>Metazoa</taxon>
        <taxon>Ecdysozoa</taxon>
        <taxon>Nematoda</taxon>
        <taxon>Chromadorea</taxon>
        <taxon>Rhabditida</taxon>
        <taxon>Rhabditina</taxon>
        <taxon>Rhabditomorpha</taxon>
        <taxon>Strongyloidea</taxon>
        <taxon>Heligmosomidae</taxon>
        <taxon>Nippostrongylus</taxon>
    </lineage>
</organism>
<keyword evidence="1" id="KW-0812">Transmembrane</keyword>
<evidence type="ECO:0000256" key="1">
    <source>
        <dbReference type="SAM" id="Phobius"/>
    </source>
</evidence>
<feature type="transmembrane region" description="Helical" evidence="1">
    <location>
        <begin position="60"/>
        <end position="81"/>
    </location>
</feature>
<dbReference type="Proteomes" id="UP000271162">
    <property type="component" value="Unassembled WGS sequence"/>
</dbReference>
<keyword evidence="3" id="KW-1185">Reference proteome</keyword>
<gene>
    <name evidence="2" type="ORF">NBR_LOCUS12086</name>
</gene>
<dbReference type="OMA" id="CCTRRGI"/>
<keyword evidence="1" id="KW-0472">Membrane</keyword>
<reference evidence="4" key="1">
    <citation type="submission" date="2017-02" db="UniProtKB">
        <authorList>
            <consortium name="WormBaseParasite"/>
        </authorList>
    </citation>
    <scope>IDENTIFICATION</scope>
</reference>
<keyword evidence="1" id="KW-1133">Transmembrane helix</keyword>
<dbReference type="EMBL" id="UYSL01020671">
    <property type="protein sequence ID" value="VDL75675.1"/>
    <property type="molecule type" value="Genomic_DNA"/>
</dbReference>
<evidence type="ECO:0000313" key="2">
    <source>
        <dbReference type="EMBL" id="VDL75675.1"/>
    </source>
</evidence>
<reference evidence="2 3" key="2">
    <citation type="submission" date="2018-11" db="EMBL/GenBank/DDBJ databases">
        <authorList>
            <consortium name="Pathogen Informatics"/>
        </authorList>
    </citation>
    <scope>NUCLEOTIDE SEQUENCE [LARGE SCALE GENOMIC DNA]</scope>
</reference>